<keyword evidence="1" id="KW-1133">Transmembrane helix</keyword>
<gene>
    <name evidence="2" type="ORF">SAMN05660284_01649</name>
</gene>
<keyword evidence="1" id="KW-0812">Transmembrane</keyword>
<keyword evidence="1" id="KW-0472">Membrane</keyword>
<reference evidence="3" key="1">
    <citation type="submission" date="2016-10" db="EMBL/GenBank/DDBJ databases">
        <authorList>
            <person name="Varghese N."/>
            <person name="Submissions S."/>
        </authorList>
    </citation>
    <scope>NUCLEOTIDE SEQUENCE [LARGE SCALE GENOMIC DNA]</scope>
    <source>
        <strain evidence="3">DSM 6150</strain>
    </source>
</reference>
<evidence type="ECO:0000256" key="1">
    <source>
        <dbReference type="SAM" id="Phobius"/>
    </source>
</evidence>
<evidence type="ECO:0000313" key="3">
    <source>
        <dbReference type="Proteomes" id="UP000242869"/>
    </source>
</evidence>
<keyword evidence="3" id="KW-1185">Reference proteome</keyword>
<sequence>MTVIVHRTAGQPAWWLFGAGLAFAAWWGLPLLENPQLENHFFGLFWYSMLALGAVLWAFPSEQCVTASHIERRYCLFGVAPIWSQCHVVGDFSGIALDQEPGLFGRDSVWLLFKGKDGVPPLVFARYRATVAQIAAAQAKAEELARLTGLPFALESESGG</sequence>
<dbReference type="STRING" id="83765.SAMN05660284_01649"/>
<proteinExistence type="predicted"/>
<accession>A0A1I4ZIB0</accession>
<feature type="transmembrane region" description="Helical" evidence="1">
    <location>
        <begin position="12"/>
        <end position="29"/>
    </location>
</feature>
<organism evidence="2 3">
    <name type="scientific">Formivibrio citricus</name>
    <dbReference type="NCBI Taxonomy" id="83765"/>
    <lineage>
        <taxon>Bacteria</taxon>
        <taxon>Pseudomonadati</taxon>
        <taxon>Pseudomonadota</taxon>
        <taxon>Betaproteobacteria</taxon>
        <taxon>Neisseriales</taxon>
        <taxon>Chitinibacteraceae</taxon>
        <taxon>Formivibrio</taxon>
    </lineage>
</organism>
<evidence type="ECO:0000313" key="2">
    <source>
        <dbReference type="EMBL" id="SFN50025.1"/>
    </source>
</evidence>
<name>A0A1I4ZIB0_9NEIS</name>
<protein>
    <submittedName>
        <fullName evidence="2">Uncharacterized protein</fullName>
    </submittedName>
</protein>
<feature type="transmembrane region" description="Helical" evidence="1">
    <location>
        <begin position="41"/>
        <end position="59"/>
    </location>
</feature>
<dbReference type="EMBL" id="FOVE01000010">
    <property type="protein sequence ID" value="SFN50025.1"/>
    <property type="molecule type" value="Genomic_DNA"/>
</dbReference>
<dbReference type="AlphaFoldDB" id="A0A1I4ZIB0"/>
<dbReference type="Proteomes" id="UP000242869">
    <property type="component" value="Unassembled WGS sequence"/>
</dbReference>
<dbReference type="RefSeq" id="WP_091194318.1">
    <property type="nucleotide sequence ID" value="NZ_FOVE01000010.1"/>
</dbReference>
<dbReference type="OrthoDB" id="8590416at2"/>